<feature type="domain" description="Gingipain" evidence="5">
    <location>
        <begin position="1144"/>
        <end position="1488"/>
    </location>
</feature>
<feature type="domain" description="SD-repeat containing protein B" evidence="6">
    <location>
        <begin position="423"/>
        <end position="508"/>
    </location>
</feature>
<dbReference type="InterPro" id="IPR033764">
    <property type="entry name" value="Sdr_B"/>
</dbReference>
<gene>
    <name evidence="7" type="ORF">H206_00547</name>
</gene>
<comment type="subcellular location">
    <subcellularLocation>
        <location evidence="1">Secreted</location>
    </subcellularLocation>
</comment>
<dbReference type="GO" id="GO:0005576">
    <property type="term" value="C:extracellular region"/>
    <property type="evidence" value="ECO:0007669"/>
    <property type="project" value="UniProtKB-SubCell"/>
</dbReference>
<feature type="domain" description="SD-repeat containing protein B" evidence="6">
    <location>
        <begin position="535"/>
        <end position="643"/>
    </location>
</feature>
<dbReference type="GO" id="GO:0006508">
    <property type="term" value="P:proteolysis"/>
    <property type="evidence" value="ECO:0007669"/>
    <property type="project" value="InterPro"/>
</dbReference>
<feature type="compositionally biased region" description="Polar residues" evidence="4">
    <location>
        <begin position="1"/>
        <end position="12"/>
    </location>
</feature>
<name>A0A444J3L7_9BACT</name>
<accession>A0A444J3L7</accession>
<dbReference type="GO" id="GO:0008234">
    <property type="term" value="F:cysteine-type peptidase activity"/>
    <property type="evidence" value="ECO:0007669"/>
    <property type="project" value="InterPro"/>
</dbReference>
<feature type="domain" description="SD-repeat containing protein B" evidence="6">
    <location>
        <begin position="304"/>
        <end position="380"/>
    </location>
</feature>
<dbReference type="Gene3D" id="3.40.50.10390">
    <property type="entry name" value="Gingipain r, domain 1"/>
    <property type="match status" value="1"/>
</dbReference>
<dbReference type="Pfam" id="PF17210">
    <property type="entry name" value="SdrD_B"/>
    <property type="match status" value="5"/>
</dbReference>
<protein>
    <submittedName>
        <fullName evidence="7">Cna protein B-type domain-containing protein</fullName>
    </submittedName>
</protein>
<dbReference type="SUPFAM" id="SSF52129">
    <property type="entry name" value="Caspase-like"/>
    <property type="match status" value="1"/>
</dbReference>
<keyword evidence="2" id="KW-0964">Secreted</keyword>
<dbReference type="InterPro" id="IPR013783">
    <property type="entry name" value="Ig-like_fold"/>
</dbReference>
<evidence type="ECO:0000256" key="4">
    <source>
        <dbReference type="SAM" id="MobiDB-lite"/>
    </source>
</evidence>
<evidence type="ECO:0000259" key="6">
    <source>
        <dbReference type="Pfam" id="PF17210"/>
    </source>
</evidence>
<feature type="domain" description="SD-repeat containing protein B" evidence="6">
    <location>
        <begin position="178"/>
        <end position="262"/>
    </location>
</feature>
<evidence type="ECO:0000256" key="1">
    <source>
        <dbReference type="ARBA" id="ARBA00004613"/>
    </source>
</evidence>
<dbReference type="EMBL" id="MTKO01000034">
    <property type="protein sequence ID" value="RWX47445.1"/>
    <property type="molecule type" value="Genomic_DNA"/>
</dbReference>
<comment type="caution">
    <text evidence="7">The sequence shown here is derived from an EMBL/GenBank/DDBJ whole genome shotgun (WGS) entry which is preliminary data.</text>
</comment>
<evidence type="ECO:0000259" key="5">
    <source>
        <dbReference type="Pfam" id="PF01364"/>
    </source>
</evidence>
<proteinExistence type="predicted"/>
<dbReference type="InterPro" id="IPR029030">
    <property type="entry name" value="Caspase-like_dom_sf"/>
</dbReference>
<dbReference type="PANTHER" id="PTHR23303">
    <property type="entry name" value="CARBOXYPEPTIDASE REGULATORY REGION-CONTAINING"/>
    <property type="match status" value="1"/>
</dbReference>
<evidence type="ECO:0000313" key="8">
    <source>
        <dbReference type="Proteomes" id="UP000287853"/>
    </source>
</evidence>
<evidence type="ECO:0000313" key="7">
    <source>
        <dbReference type="EMBL" id="RWX47445.1"/>
    </source>
</evidence>
<feature type="region of interest" description="Disordered" evidence="4">
    <location>
        <begin position="1"/>
        <end position="23"/>
    </location>
</feature>
<dbReference type="Pfam" id="PF01364">
    <property type="entry name" value="Peptidase_C25"/>
    <property type="match status" value="1"/>
</dbReference>
<keyword evidence="8" id="KW-1185">Reference proteome</keyword>
<evidence type="ECO:0000256" key="2">
    <source>
        <dbReference type="ARBA" id="ARBA00022525"/>
    </source>
</evidence>
<dbReference type="Proteomes" id="UP000287853">
    <property type="component" value="Unassembled WGS sequence"/>
</dbReference>
<keyword evidence="3" id="KW-0732">Signal</keyword>
<sequence>MIVETNLTNHSSVFDKDGDTSDPTANRIPVIATAGGNHSGNDFLDVQDPGSIGNRIWLDENGDGVQDAGEAGISGVTVYIDDDGTAGYSAGDTQVVTDSNGNYLLKGVTPGTHEVTVKSDTLPAGLAVNPTYDENGIGTSHQTDVILSAGNTHTTADFGYNWVSPTDTDSPTAGATGAIGDRIWNDADGDGVQDPGESGIKGVTVTLLTDDNGDGLYGGVGDNLTPLTTTTDATGRYIFDDLAPGSYVIETTPPGGYTQTGDPDEPGVIATLGDNRTTDPVVLAPGDVYVNADFGYKAAGSTSTIGDRIYLDADGDGTDDGLGTEPGFAGVTVALKNSLDEIIAYDVTDKDGKYLFPGLPSDTYTVEVTDTRNVLGQFTQTGDPGGSGSLDNAHTLPLIAGTDYLDADFGYAPKGHTNGEGLIGDTVYLDLNNDGNPDAGEGMEGVTVNLCADAACITPLASTVTNQNGQYSFGNLPDGNYSVQVDTSTLPGTGLVNTKDQDGDNDNKTPTTISGGSIHLDRDFAYQKTSNPNTISGTIWKDANADGTLNDTGKGFSGITVVLRDATTGNIVATTTTDSNGDYSFSNLPDGTYTVDVDDQDGSLEGFLHSDGPNDGADDNSQVNGYSINVSGGETNNTGDFGYNYPLSTYAVVSTFDAYINADNKVVLEWTTASEIGTLGFLLERLNEQSGKYQTVTKKLLPGMLSPPHGGTYRYIDKAAKPGRKYTYRVVEVAVNSQGTISDPYTVQASKSLPVNSHMFAGGSEGYSLTHQDFSKKQLRRFAARGKIAFELAAAKRNKTGNILKVPVSKSGMVYLAATELAASSGIPHSQVVQYLKGGKCLVTLAGASVSLITANTGSGIWFYGQAPDRNDIGQNVYLLELGKKGVKVKNMSGRAKEVVAEERSFVARAKVEENHQPIHLYINTPVKDFWAWEYMFAYGTEASLNHNVDSPYMTGEGEVVLTVNLVGMTNSNSGQEAPYKVAVFLNDVEVGIAEWSEQGDYTFQGKVSADLLREGGNEVRLVSQLNSGVVYSFIYLDSFELDYQRSYQAVNGELIFANAGYDSITVQGFSSSNVLALDTTNPNKPLRLRTLPGKNEAGEYTITILAKPEHNYFMTENIGLTVSSDITVDSPSQLHNRDNHADYLVISPLNMMSSAQRLADYRAAQGMTAMTIDIEDIQDEFSHALAAPEAVHEFLAYVYDNWSMPPQYVVLIGDGSYDYKDYLGYGYPVVPTELVATEDGFFPSDNRFADVVGDDGIPEFAIGRIPVVNSLELNEYIEKLISYEQGASYGENSVLNLVTDRTDSTAGDFRASADKVAELMPKSFSVNRLDASSLGNGGTHSGVAAALRQGGGIMHYIGHSSLIAFGRSSSLLTASEIESMSDTGSPLLMVSMACSTASFGYPAMRSIGEAAVLQADGVAAGFFGATGLSKNYLADVMAEGFYRGLLDPATSGVGDAVVKAKRDYAAQGLSNDPLYIYNFLGDPAMSVPAGSR</sequence>
<feature type="domain" description="SD-repeat containing protein B" evidence="6">
    <location>
        <begin position="51"/>
        <end position="159"/>
    </location>
</feature>
<dbReference type="Gene3D" id="3.40.50.1460">
    <property type="match status" value="1"/>
</dbReference>
<evidence type="ECO:0000256" key="3">
    <source>
        <dbReference type="ARBA" id="ARBA00022729"/>
    </source>
</evidence>
<dbReference type="SUPFAM" id="SSF117074">
    <property type="entry name" value="Hypothetical protein PA1324"/>
    <property type="match status" value="5"/>
</dbReference>
<dbReference type="InterPro" id="IPR051417">
    <property type="entry name" value="SDr/BOS_complex"/>
</dbReference>
<organism evidence="7 8">
    <name type="scientific">Candidatus Electrothrix aarhusensis</name>
    <dbReference type="NCBI Taxonomy" id="1859131"/>
    <lineage>
        <taxon>Bacteria</taxon>
        <taxon>Pseudomonadati</taxon>
        <taxon>Thermodesulfobacteriota</taxon>
        <taxon>Desulfobulbia</taxon>
        <taxon>Desulfobulbales</taxon>
        <taxon>Desulfobulbaceae</taxon>
        <taxon>Candidatus Electrothrix</taxon>
    </lineage>
</organism>
<reference evidence="7 8" key="1">
    <citation type="submission" date="2017-01" db="EMBL/GenBank/DDBJ databases">
        <title>The cable genome- insights into the physiology and evolution of filamentous bacteria capable of sulfide oxidation via long distance electron transfer.</title>
        <authorList>
            <person name="Schreiber L."/>
            <person name="Bjerg J.T."/>
            <person name="Boggild A."/>
            <person name="Van De Vossenberg J."/>
            <person name="Meysman F."/>
            <person name="Nielsen L.P."/>
            <person name="Schramm A."/>
            <person name="Kjeldsen K.U."/>
        </authorList>
    </citation>
    <scope>NUCLEOTIDE SEQUENCE [LARGE SCALE GENOMIC DNA]</scope>
    <source>
        <strain evidence="7">MCF</strain>
    </source>
</reference>
<dbReference type="InterPro" id="IPR029031">
    <property type="entry name" value="Gingipain_N_sf"/>
</dbReference>
<feature type="region of interest" description="Disordered" evidence="4">
    <location>
        <begin position="496"/>
        <end position="516"/>
    </location>
</feature>
<dbReference type="Gene3D" id="2.60.40.10">
    <property type="entry name" value="Immunoglobulins"/>
    <property type="match status" value="6"/>
</dbReference>
<dbReference type="InterPro" id="IPR001769">
    <property type="entry name" value="Gingipain"/>
</dbReference>